<dbReference type="AlphaFoldDB" id="A0A7V5PNP3"/>
<feature type="non-terminal residue" evidence="2">
    <location>
        <position position="1"/>
    </location>
</feature>
<dbReference type="SUPFAM" id="SSF56436">
    <property type="entry name" value="C-type lectin-like"/>
    <property type="match status" value="1"/>
</dbReference>
<evidence type="ECO:0000313" key="2">
    <source>
        <dbReference type="EMBL" id="HHJ52447.1"/>
    </source>
</evidence>
<name>A0A7V5PNP3_CALAY</name>
<proteinExistence type="predicted"/>
<dbReference type="EMBL" id="DROD01000311">
    <property type="protein sequence ID" value="HHJ52447.1"/>
    <property type="molecule type" value="Genomic_DNA"/>
</dbReference>
<protein>
    <recommendedName>
        <fullName evidence="1">Sulfatase-modifying factor enzyme-like domain-containing protein</fullName>
    </recommendedName>
</protein>
<dbReference type="InterPro" id="IPR042095">
    <property type="entry name" value="SUMF_sf"/>
</dbReference>
<sequence length="290" mass="31191">TGYRAFYLMKYEISQIQYVEFLNTLTRTQQISRTAIQDSGYYAMTGDSVVVDRNGIRVSSAPASGPFVFGCDLNRNGVMNETSDGTAIAANYMSWQDIAAYLDWSALRPYTELEFEKAARGPETPLTGAFVWGDLSAETENYKGLDNAGTESEIVSNPLANVHASPQGVGGPIRVGSFAQSGTSRSQAGAGYYGNLDLGGNLWEIVISIGNSVGRGFTGSHGDGELDANGDANVSGWPPVNTTVKLGKRGAPYVGSTNEAKIANRNYSNRSFYQGQRRYFDGCRGAHSAY</sequence>
<dbReference type="Gene3D" id="3.90.1580.10">
    <property type="entry name" value="paralog of FGE (formylglycine-generating enzyme)"/>
    <property type="match status" value="1"/>
</dbReference>
<evidence type="ECO:0000259" key="1">
    <source>
        <dbReference type="Pfam" id="PF03781"/>
    </source>
</evidence>
<dbReference type="InterPro" id="IPR005532">
    <property type="entry name" value="SUMF_dom"/>
</dbReference>
<accession>A0A7V5PNP3</accession>
<dbReference type="Proteomes" id="UP000886124">
    <property type="component" value="Unassembled WGS sequence"/>
</dbReference>
<organism evidence="2">
    <name type="scientific">Caldithrix abyssi</name>
    <dbReference type="NCBI Taxonomy" id="187145"/>
    <lineage>
        <taxon>Bacteria</taxon>
        <taxon>Pseudomonadati</taxon>
        <taxon>Calditrichota</taxon>
        <taxon>Calditrichia</taxon>
        <taxon>Calditrichales</taxon>
        <taxon>Calditrichaceae</taxon>
        <taxon>Caldithrix</taxon>
    </lineage>
</organism>
<feature type="domain" description="Sulfatase-modifying factor enzyme-like" evidence="1">
    <location>
        <begin position="4"/>
        <end position="207"/>
    </location>
</feature>
<gene>
    <name evidence="2" type="ORF">ENJ89_04570</name>
</gene>
<reference evidence="2" key="1">
    <citation type="journal article" date="2020" name="mSystems">
        <title>Genome- and Community-Level Interaction Insights into Carbon Utilization and Element Cycling Functions of Hydrothermarchaeota in Hydrothermal Sediment.</title>
        <authorList>
            <person name="Zhou Z."/>
            <person name="Liu Y."/>
            <person name="Xu W."/>
            <person name="Pan J."/>
            <person name="Luo Z.H."/>
            <person name="Li M."/>
        </authorList>
    </citation>
    <scope>NUCLEOTIDE SEQUENCE [LARGE SCALE GENOMIC DNA]</scope>
    <source>
        <strain evidence="2">HyVt-527</strain>
    </source>
</reference>
<dbReference type="InterPro" id="IPR016187">
    <property type="entry name" value="CTDL_fold"/>
</dbReference>
<dbReference type="Pfam" id="PF03781">
    <property type="entry name" value="FGE-sulfatase"/>
    <property type="match status" value="1"/>
</dbReference>
<comment type="caution">
    <text evidence="2">The sequence shown here is derived from an EMBL/GenBank/DDBJ whole genome shotgun (WGS) entry which is preliminary data.</text>
</comment>